<keyword evidence="3" id="KW-0560">Oxidoreductase</keyword>
<sequence>MTKSSEKKLKREEKKQQAKRRQQLQKSLVTAFVVLMIPIALYVFYQGLFGGAPVYPPDQIASTDHVRGEADAPLTITVYGDFQCPNCANEATLIAQAWQQIGQRSRLVFRHYPLDTYPHSFEAARYAEAAGRQGMFWELYNMLYSDQGSWAVLPDATVAFEDYAAQLGLDIEQLRADAGLPEIREKILADQRGGNRAGVRSTPTMFFNGEIMANPRTASEMIQMVNEFLSE</sequence>
<comment type="caution">
    <text evidence="9">The sequence shown here is derived from an EMBL/GenBank/DDBJ whole genome shotgun (WGS) entry which is preliminary data.</text>
</comment>
<keyword evidence="5" id="KW-0676">Redox-active center</keyword>
<name>A0A2A5CE94_9GAMM</name>
<feature type="transmembrane region" description="Helical" evidence="7">
    <location>
        <begin position="27"/>
        <end position="45"/>
    </location>
</feature>
<evidence type="ECO:0000256" key="6">
    <source>
        <dbReference type="SAM" id="MobiDB-lite"/>
    </source>
</evidence>
<feature type="compositionally biased region" description="Basic and acidic residues" evidence="6">
    <location>
        <begin position="1"/>
        <end position="16"/>
    </location>
</feature>
<reference evidence="9" key="2">
    <citation type="journal article" date="2018" name="ISME J.">
        <title>A dynamic microbial community with high functional redundancy inhabits the cold, oxic subseafloor aquifer.</title>
        <authorList>
            <person name="Tully B.J."/>
            <person name="Wheat C.G."/>
            <person name="Glazer B.T."/>
            <person name="Huber J.A."/>
        </authorList>
    </citation>
    <scope>NUCLEOTIDE SEQUENCE</scope>
    <source>
        <strain evidence="9">NORP41</strain>
    </source>
</reference>
<reference evidence="11" key="1">
    <citation type="submission" date="2017-08" db="EMBL/GenBank/DDBJ databases">
        <title>A dynamic microbial community with high functional redundancy inhabits the cold, oxic subseafloor aquifer.</title>
        <authorList>
            <person name="Tully B.J."/>
            <person name="Wheat C.G."/>
            <person name="Glazer B.T."/>
            <person name="Huber J.A."/>
        </authorList>
    </citation>
    <scope>NUCLEOTIDE SEQUENCE [LARGE SCALE GENOMIC DNA]</scope>
</reference>
<accession>A0A2A5CE94</accession>
<dbReference type="Proteomes" id="UP000228987">
    <property type="component" value="Unassembled WGS sequence"/>
</dbReference>
<dbReference type="SUPFAM" id="SSF52833">
    <property type="entry name" value="Thioredoxin-like"/>
    <property type="match status" value="1"/>
</dbReference>
<dbReference type="InterPro" id="IPR036249">
    <property type="entry name" value="Thioredoxin-like_sf"/>
</dbReference>
<dbReference type="InterPro" id="IPR012336">
    <property type="entry name" value="Thioredoxin-like_fold"/>
</dbReference>
<dbReference type="EMBL" id="NVWI01000001">
    <property type="protein sequence ID" value="PCJ43798.1"/>
    <property type="molecule type" value="Genomic_DNA"/>
</dbReference>
<evidence type="ECO:0000256" key="5">
    <source>
        <dbReference type="ARBA" id="ARBA00023284"/>
    </source>
</evidence>
<dbReference type="GO" id="GO:0016491">
    <property type="term" value="F:oxidoreductase activity"/>
    <property type="evidence" value="ECO:0007669"/>
    <property type="project" value="UniProtKB-KW"/>
</dbReference>
<dbReference type="AlphaFoldDB" id="A0A2A5CE94"/>
<organism evidence="9 11">
    <name type="scientific">SAR86 cluster bacterium</name>
    <dbReference type="NCBI Taxonomy" id="2030880"/>
    <lineage>
        <taxon>Bacteria</taxon>
        <taxon>Pseudomonadati</taxon>
        <taxon>Pseudomonadota</taxon>
        <taxon>Gammaproteobacteria</taxon>
        <taxon>SAR86 cluster</taxon>
    </lineage>
</organism>
<keyword evidence="4" id="KW-1015">Disulfide bond</keyword>
<feature type="domain" description="Thioredoxin-like fold" evidence="8">
    <location>
        <begin position="62"/>
        <end position="226"/>
    </location>
</feature>
<evidence type="ECO:0000256" key="3">
    <source>
        <dbReference type="ARBA" id="ARBA00023002"/>
    </source>
</evidence>
<evidence type="ECO:0000313" key="11">
    <source>
        <dbReference type="Proteomes" id="UP000228987"/>
    </source>
</evidence>
<gene>
    <name evidence="10" type="ORF">COA71_02735</name>
    <name evidence="9" type="ORF">COA71_07385</name>
</gene>
<evidence type="ECO:0000256" key="1">
    <source>
        <dbReference type="ARBA" id="ARBA00005791"/>
    </source>
</evidence>
<evidence type="ECO:0000256" key="2">
    <source>
        <dbReference type="ARBA" id="ARBA00022729"/>
    </source>
</evidence>
<evidence type="ECO:0000256" key="4">
    <source>
        <dbReference type="ARBA" id="ARBA00023157"/>
    </source>
</evidence>
<protein>
    <recommendedName>
        <fullName evidence="8">Thioredoxin-like fold domain-containing protein</fullName>
    </recommendedName>
</protein>
<evidence type="ECO:0000259" key="8">
    <source>
        <dbReference type="Pfam" id="PF13462"/>
    </source>
</evidence>
<dbReference type="PANTHER" id="PTHR13887">
    <property type="entry name" value="GLUTATHIONE S-TRANSFERASE KAPPA"/>
    <property type="match status" value="1"/>
</dbReference>
<keyword evidence="2" id="KW-0732">Signal</keyword>
<dbReference type="PANTHER" id="PTHR13887:SF14">
    <property type="entry name" value="DISULFIDE BOND FORMATION PROTEIN D"/>
    <property type="match status" value="1"/>
</dbReference>
<evidence type="ECO:0000313" key="10">
    <source>
        <dbReference type="EMBL" id="PCJ43798.1"/>
    </source>
</evidence>
<dbReference type="Gene3D" id="3.40.30.10">
    <property type="entry name" value="Glutaredoxin"/>
    <property type="match status" value="1"/>
</dbReference>
<evidence type="ECO:0000313" key="9">
    <source>
        <dbReference type="EMBL" id="PCJ41825.1"/>
    </source>
</evidence>
<keyword evidence="7" id="KW-1133">Transmembrane helix</keyword>
<dbReference type="Pfam" id="PF13462">
    <property type="entry name" value="Thioredoxin_4"/>
    <property type="match status" value="1"/>
</dbReference>
<comment type="similarity">
    <text evidence="1">Belongs to the thioredoxin family. DsbA subfamily.</text>
</comment>
<feature type="region of interest" description="Disordered" evidence="6">
    <location>
        <begin position="1"/>
        <end position="20"/>
    </location>
</feature>
<keyword evidence="7" id="KW-0812">Transmembrane</keyword>
<evidence type="ECO:0000256" key="7">
    <source>
        <dbReference type="SAM" id="Phobius"/>
    </source>
</evidence>
<keyword evidence="7" id="KW-0472">Membrane</keyword>
<proteinExistence type="inferred from homology"/>
<dbReference type="EMBL" id="NVWI01000004">
    <property type="protein sequence ID" value="PCJ41825.1"/>
    <property type="molecule type" value="Genomic_DNA"/>
</dbReference>